<evidence type="ECO:0000256" key="1">
    <source>
        <dbReference type="SAM" id="MobiDB-lite"/>
    </source>
</evidence>
<evidence type="ECO:0000313" key="3">
    <source>
        <dbReference type="Proteomes" id="UP000053599"/>
    </source>
</evidence>
<dbReference type="HOGENOM" id="CLU_082191_1_1_1"/>
<dbReference type="AlphaFoldDB" id="A0A0D1YBW7"/>
<feature type="compositionally biased region" description="Basic and acidic residues" evidence="1">
    <location>
        <begin position="54"/>
        <end position="64"/>
    </location>
</feature>
<evidence type="ECO:0000313" key="2">
    <source>
        <dbReference type="EMBL" id="KIV78339.1"/>
    </source>
</evidence>
<protein>
    <submittedName>
        <fullName evidence="2">Uncharacterized protein</fullName>
    </submittedName>
</protein>
<dbReference type="Proteomes" id="UP000053599">
    <property type="component" value="Unassembled WGS sequence"/>
</dbReference>
<accession>A0A0D1YBW7</accession>
<organism evidence="2 3">
    <name type="scientific">Exophiala sideris</name>
    <dbReference type="NCBI Taxonomy" id="1016849"/>
    <lineage>
        <taxon>Eukaryota</taxon>
        <taxon>Fungi</taxon>
        <taxon>Dikarya</taxon>
        <taxon>Ascomycota</taxon>
        <taxon>Pezizomycotina</taxon>
        <taxon>Eurotiomycetes</taxon>
        <taxon>Chaetothyriomycetidae</taxon>
        <taxon>Chaetothyriales</taxon>
        <taxon>Herpotrichiellaceae</taxon>
        <taxon>Exophiala</taxon>
    </lineage>
</organism>
<dbReference type="Pfam" id="PF12223">
    <property type="entry name" value="DUF3602"/>
    <property type="match status" value="1"/>
</dbReference>
<dbReference type="OrthoDB" id="3063476at2759"/>
<dbReference type="InterPro" id="IPR022024">
    <property type="entry name" value="DUF3602"/>
</dbReference>
<reference evidence="2 3" key="1">
    <citation type="submission" date="2015-01" db="EMBL/GenBank/DDBJ databases">
        <title>The Genome Sequence of Exophiala sideris CBS121828.</title>
        <authorList>
            <consortium name="The Broad Institute Genomics Platform"/>
            <person name="Cuomo C."/>
            <person name="de Hoog S."/>
            <person name="Gorbushina A."/>
            <person name="Stielow B."/>
            <person name="Teixiera M."/>
            <person name="Abouelleil A."/>
            <person name="Chapman S.B."/>
            <person name="Priest M."/>
            <person name="Young S.K."/>
            <person name="Wortman J."/>
            <person name="Nusbaum C."/>
            <person name="Birren B."/>
        </authorList>
    </citation>
    <scope>NUCLEOTIDE SEQUENCE [LARGE SCALE GENOMIC DNA]</scope>
    <source>
        <strain evidence="2 3">CBS 121828</strain>
    </source>
</reference>
<dbReference type="EMBL" id="KN846954">
    <property type="protein sequence ID" value="KIV78339.1"/>
    <property type="molecule type" value="Genomic_DNA"/>
</dbReference>
<feature type="compositionally biased region" description="Polar residues" evidence="1">
    <location>
        <begin position="26"/>
        <end position="35"/>
    </location>
</feature>
<dbReference type="PANTHER" id="PTHR34693:SF1">
    <property type="entry name" value="PROTEIN PAR32"/>
    <property type="match status" value="1"/>
</dbReference>
<feature type="region of interest" description="Disordered" evidence="1">
    <location>
        <begin position="1"/>
        <end position="145"/>
    </location>
</feature>
<gene>
    <name evidence="2" type="ORF">PV11_10064</name>
</gene>
<proteinExistence type="predicted"/>
<sequence>MPESRPITYGRGGAGNITRRDRSSPLPETQTTPTLKTHIYTTGRGGTGNMAKNDNPDEARRAQDVDVPGIVLPEGTHHTGRGGGGNLYTPSEEEQRKARENNEKVRRESFQRGGSKERNSIRALADKAKGKAKENLTSKNVGEDK</sequence>
<dbReference type="PANTHER" id="PTHR34693">
    <property type="entry name" value="PROTEIN PAR32"/>
    <property type="match status" value="1"/>
</dbReference>
<dbReference type="InterPro" id="IPR053203">
    <property type="entry name" value="Cisplatin_resist-associated"/>
</dbReference>
<feature type="compositionally biased region" description="Basic and acidic residues" evidence="1">
    <location>
        <begin position="93"/>
        <end position="145"/>
    </location>
</feature>
<name>A0A0D1YBW7_9EURO</name>